<accession>A0A3D2X9R6</accession>
<dbReference type="GO" id="GO:0016020">
    <property type="term" value="C:membrane"/>
    <property type="evidence" value="ECO:0007669"/>
    <property type="project" value="UniProtKB-SubCell"/>
</dbReference>
<dbReference type="InterPro" id="IPR043427">
    <property type="entry name" value="YscJ/FliF"/>
</dbReference>
<comment type="subcellular location">
    <subcellularLocation>
        <location evidence="1">Membrane</location>
    </subcellularLocation>
</comment>
<dbReference type="EMBL" id="DPVV01000444">
    <property type="protein sequence ID" value="HCL03343.1"/>
    <property type="molecule type" value="Genomic_DNA"/>
</dbReference>
<dbReference type="Pfam" id="PF01514">
    <property type="entry name" value="YscJ_FliF"/>
    <property type="match status" value="1"/>
</dbReference>
<evidence type="ECO:0000313" key="7">
    <source>
        <dbReference type="Proteomes" id="UP000262969"/>
    </source>
</evidence>
<feature type="domain" description="Flagellar M-ring C-terminal" evidence="5">
    <location>
        <begin position="256"/>
        <end position="379"/>
    </location>
</feature>
<evidence type="ECO:0000256" key="3">
    <source>
        <dbReference type="SAM" id="Phobius"/>
    </source>
</evidence>
<keyword evidence="2 3" id="KW-0472">Membrane</keyword>
<reference evidence="6 7" key="1">
    <citation type="journal article" date="2018" name="Nat. Biotechnol.">
        <title>A standardized bacterial taxonomy based on genome phylogeny substantially revises the tree of life.</title>
        <authorList>
            <person name="Parks D.H."/>
            <person name="Chuvochina M."/>
            <person name="Waite D.W."/>
            <person name="Rinke C."/>
            <person name="Skarshewski A."/>
            <person name="Chaumeil P.A."/>
            <person name="Hugenholtz P."/>
        </authorList>
    </citation>
    <scope>NUCLEOTIDE SEQUENCE [LARGE SCALE GENOMIC DNA]</scope>
    <source>
        <strain evidence="6">UBA11728</strain>
    </source>
</reference>
<evidence type="ECO:0000259" key="4">
    <source>
        <dbReference type="Pfam" id="PF01514"/>
    </source>
</evidence>
<keyword evidence="3" id="KW-0812">Transmembrane</keyword>
<feature type="transmembrane region" description="Helical" evidence="3">
    <location>
        <begin position="25"/>
        <end position="46"/>
    </location>
</feature>
<dbReference type="Pfam" id="PF08345">
    <property type="entry name" value="YscJ_FliF_C"/>
    <property type="match status" value="1"/>
</dbReference>
<keyword evidence="3" id="KW-1133">Transmembrane helix</keyword>
<dbReference type="InterPro" id="IPR013556">
    <property type="entry name" value="Flag_M-ring_C"/>
</dbReference>
<evidence type="ECO:0000256" key="1">
    <source>
        <dbReference type="ARBA" id="ARBA00004370"/>
    </source>
</evidence>
<dbReference type="PANTHER" id="PTHR30046">
    <property type="entry name" value="FLAGELLAR M-RING PROTEIN"/>
    <property type="match status" value="1"/>
</dbReference>
<dbReference type="InterPro" id="IPR045851">
    <property type="entry name" value="AMP-bd_C_sf"/>
</dbReference>
<protein>
    <submittedName>
        <fullName evidence="6">Uncharacterized protein</fullName>
    </submittedName>
</protein>
<gene>
    <name evidence="6" type="ORF">DHW61_13215</name>
</gene>
<organism evidence="6 7">
    <name type="scientific">Lachnoclostridium phytofermentans</name>
    <dbReference type="NCBI Taxonomy" id="66219"/>
    <lineage>
        <taxon>Bacteria</taxon>
        <taxon>Bacillati</taxon>
        <taxon>Bacillota</taxon>
        <taxon>Clostridia</taxon>
        <taxon>Lachnospirales</taxon>
        <taxon>Lachnospiraceae</taxon>
    </lineage>
</organism>
<evidence type="ECO:0000259" key="5">
    <source>
        <dbReference type="Pfam" id="PF08345"/>
    </source>
</evidence>
<sequence length="531" mass="60273">MQERIKQIPVRLLEIWKKYSKKQRIIIISVVSSVICALLLLIFLLGRTEYVELIELEDTKTASQAIEILKENGIAYQLKDDGVTVLVDDTKKTEAKLLIADSEIASKAKLSLEQLLNNDMSTTNYDKQTKLHLYYQGDLEELLKKQEGIDDARISYLPSDKRSSILEQEKEISCSIFLTINNKFKKSSAEAIAITVANSLGNETTNKVKVIDQYGNLLYNGPEDEESEYTNKNLEFRQAVLADYTERVVRFGLMNGFDYVEPSFALDINFDKTTEEIREYFAGEGLEQGLYQTYQKISSENKGSNGDIPGTDSNTDTDYYIQTEESGKSSYDELNITYLPSEKLTKTLKGWGLVNVDTSKVAIALKRVKDIKEEDLKLLGLLDDTTFEEYVLNNSEPKQLEVSKEYYTLFANATGLNENNISLIMWEVPNFIGAPKSDVNWQLILEIILAALILGLLIFVVFRGMAPVEVTEIEPELSVEQLLATTKENQSLDDIEFSEKSETRRMIEKFVDENPEAVANLLRNWLTDGWG</sequence>
<dbReference type="PANTHER" id="PTHR30046:SF0">
    <property type="entry name" value="FLAGELLAR M-RING PROTEIN"/>
    <property type="match status" value="1"/>
</dbReference>
<dbReference type="Gene3D" id="3.30.300.30">
    <property type="match status" value="1"/>
</dbReference>
<dbReference type="InterPro" id="IPR006182">
    <property type="entry name" value="FliF_N_dom"/>
</dbReference>
<evidence type="ECO:0000313" key="6">
    <source>
        <dbReference type="EMBL" id="HCL03343.1"/>
    </source>
</evidence>
<name>A0A3D2X9R6_9FIRM</name>
<feature type="transmembrane region" description="Helical" evidence="3">
    <location>
        <begin position="441"/>
        <end position="462"/>
    </location>
</feature>
<proteinExistence type="predicted"/>
<dbReference type="AlphaFoldDB" id="A0A3D2X9R6"/>
<feature type="domain" description="Flagellar M-ring N-terminal" evidence="4">
    <location>
        <begin position="46"/>
        <end position="219"/>
    </location>
</feature>
<comment type="caution">
    <text evidence="6">The sequence shown here is derived from an EMBL/GenBank/DDBJ whole genome shotgun (WGS) entry which is preliminary data.</text>
</comment>
<evidence type="ECO:0000256" key="2">
    <source>
        <dbReference type="ARBA" id="ARBA00023136"/>
    </source>
</evidence>
<dbReference type="Proteomes" id="UP000262969">
    <property type="component" value="Unassembled WGS sequence"/>
</dbReference>